<comment type="caution">
    <text evidence="1">The sequence shown here is derived from an EMBL/GenBank/DDBJ whole genome shotgun (WGS) entry which is preliminary data.</text>
</comment>
<dbReference type="RefSeq" id="WP_035331022.1">
    <property type="nucleotide sequence ID" value="NZ_JAWZLG010000034.1"/>
</dbReference>
<gene>
    <name evidence="1" type="ORF">E2605_01500</name>
</gene>
<proteinExistence type="predicted"/>
<dbReference type="OrthoDB" id="9945429at2"/>
<evidence type="ECO:0008006" key="3">
    <source>
        <dbReference type="Google" id="ProtNLM"/>
    </source>
</evidence>
<reference evidence="1 2" key="1">
    <citation type="submission" date="2019-03" db="EMBL/GenBank/DDBJ databases">
        <title>San Antonio Military Medical Center submission to MRSN (WRAIR), pending publication.</title>
        <authorList>
            <person name="Blyth D.M."/>
            <person name="Mccarthy S.L."/>
            <person name="Schall S.E."/>
            <person name="Stam J.A."/>
            <person name="Ong A.C."/>
            <person name="Mcgann P.T."/>
        </authorList>
    </citation>
    <scope>NUCLEOTIDE SEQUENCE [LARGE SCALE GENOMIC DNA]</scope>
    <source>
        <strain evidence="1 2">MRSN571793</strain>
    </source>
</reference>
<name>A0A4Y8L838_9BACT</name>
<evidence type="ECO:0000313" key="1">
    <source>
        <dbReference type="EMBL" id="TFD98789.1"/>
    </source>
</evidence>
<dbReference type="STRING" id="1121485.GCA_000426485_01069"/>
<organism evidence="1 2">
    <name type="scientific">Dysgonomonas capnocytophagoides</name>
    <dbReference type="NCBI Taxonomy" id="45254"/>
    <lineage>
        <taxon>Bacteria</taxon>
        <taxon>Pseudomonadati</taxon>
        <taxon>Bacteroidota</taxon>
        <taxon>Bacteroidia</taxon>
        <taxon>Bacteroidales</taxon>
        <taxon>Dysgonomonadaceae</taxon>
        <taxon>Dysgonomonas</taxon>
    </lineage>
</organism>
<evidence type="ECO:0000313" key="2">
    <source>
        <dbReference type="Proteomes" id="UP000297861"/>
    </source>
</evidence>
<sequence>MGIKYFMLFISGFILTCFLFSCSKEDNDDNTPPSFEILALDSTATYPLSLSDGDTLYYFMDQDSIFNRIRIRFKDDKALSSYNIRIRGLNADATDIVKDTSKVDTVMYPGDTVVYAYWKRNYQSQAIYGKTDKTIIQSVALDTTTQVSYIDSKNELKYKLRQTWMKGPYQLRLSVADIQGNETVAYYKIFLARKYSSNK</sequence>
<protein>
    <recommendedName>
        <fullName evidence="3">DUF4625 domain-containing protein</fullName>
    </recommendedName>
</protein>
<dbReference type="AlphaFoldDB" id="A0A4Y8L838"/>
<dbReference type="Proteomes" id="UP000297861">
    <property type="component" value="Unassembled WGS sequence"/>
</dbReference>
<accession>A0A4Y8L838</accession>
<dbReference type="EMBL" id="SOML01000001">
    <property type="protein sequence ID" value="TFD98789.1"/>
    <property type="molecule type" value="Genomic_DNA"/>
</dbReference>
<dbReference type="PROSITE" id="PS51257">
    <property type="entry name" value="PROKAR_LIPOPROTEIN"/>
    <property type="match status" value="1"/>
</dbReference>
<keyword evidence="2" id="KW-1185">Reference proteome</keyword>